<evidence type="ECO:0000313" key="2">
    <source>
        <dbReference type="Proteomes" id="UP001459277"/>
    </source>
</evidence>
<keyword evidence="2" id="KW-1185">Reference proteome</keyword>
<gene>
    <name evidence="1" type="ORF">SO802_013896</name>
</gene>
<protein>
    <submittedName>
        <fullName evidence="1">Uncharacterized protein</fullName>
    </submittedName>
</protein>
<sequence>MPTSDSQKGKPKAIQSGLVPLVSDDFRAEIFIILSWLLWNRRNCLRLGLQSIPLNQIVQKAGGLLQDFLNAQDSKPISTQLPTSMQWRPPEPNQYKANFDGCRFQEHKFCRYWRGDTRCCHRVGYYRPISTSATVCGREIRIDRAPMAAPRITTPIEFC</sequence>
<name>A0AAW2DAL0_9ROSI</name>
<dbReference type="AlphaFoldDB" id="A0AAW2DAL0"/>
<dbReference type="EMBL" id="JAZDWU010000004">
    <property type="protein sequence ID" value="KAL0006335.1"/>
    <property type="molecule type" value="Genomic_DNA"/>
</dbReference>
<proteinExistence type="predicted"/>
<organism evidence="1 2">
    <name type="scientific">Lithocarpus litseifolius</name>
    <dbReference type="NCBI Taxonomy" id="425828"/>
    <lineage>
        <taxon>Eukaryota</taxon>
        <taxon>Viridiplantae</taxon>
        <taxon>Streptophyta</taxon>
        <taxon>Embryophyta</taxon>
        <taxon>Tracheophyta</taxon>
        <taxon>Spermatophyta</taxon>
        <taxon>Magnoliopsida</taxon>
        <taxon>eudicotyledons</taxon>
        <taxon>Gunneridae</taxon>
        <taxon>Pentapetalae</taxon>
        <taxon>rosids</taxon>
        <taxon>fabids</taxon>
        <taxon>Fagales</taxon>
        <taxon>Fagaceae</taxon>
        <taxon>Lithocarpus</taxon>
    </lineage>
</organism>
<reference evidence="1 2" key="1">
    <citation type="submission" date="2024-01" db="EMBL/GenBank/DDBJ databases">
        <title>A telomere-to-telomere, gap-free genome of sweet tea (Lithocarpus litseifolius).</title>
        <authorList>
            <person name="Zhou J."/>
        </authorList>
    </citation>
    <scope>NUCLEOTIDE SEQUENCE [LARGE SCALE GENOMIC DNA]</scope>
    <source>
        <strain evidence="1">Zhou-2022a</strain>
        <tissue evidence="1">Leaf</tissue>
    </source>
</reference>
<accession>A0AAW2DAL0</accession>
<evidence type="ECO:0000313" key="1">
    <source>
        <dbReference type="EMBL" id="KAL0006335.1"/>
    </source>
</evidence>
<comment type="caution">
    <text evidence="1">The sequence shown here is derived from an EMBL/GenBank/DDBJ whole genome shotgun (WGS) entry which is preliminary data.</text>
</comment>
<dbReference type="Proteomes" id="UP001459277">
    <property type="component" value="Unassembled WGS sequence"/>
</dbReference>